<name>A0ABD3CW70_9LAMI</name>
<comment type="caution">
    <text evidence="1">The sequence shown here is derived from an EMBL/GenBank/DDBJ whole genome shotgun (WGS) entry which is preliminary data.</text>
</comment>
<evidence type="ECO:0000313" key="2">
    <source>
        <dbReference type="Proteomes" id="UP001632038"/>
    </source>
</evidence>
<organism evidence="1 2">
    <name type="scientific">Castilleja foliolosa</name>
    <dbReference type="NCBI Taxonomy" id="1961234"/>
    <lineage>
        <taxon>Eukaryota</taxon>
        <taxon>Viridiplantae</taxon>
        <taxon>Streptophyta</taxon>
        <taxon>Embryophyta</taxon>
        <taxon>Tracheophyta</taxon>
        <taxon>Spermatophyta</taxon>
        <taxon>Magnoliopsida</taxon>
        <taxon>eudicotyledons</taxon>
        <taxon>Gunneridae</taxon>
        <taxon>Pentapetalae</taxon>
        <taxon>asterids</taxon>
        <taxon>lamiids</taxon>
        <taxon>Lamiales</taxon>
        <taxon>Orobanchaceae</taxon>
        <taxon>Pedicularideae</taxon>
        <taxon>Castillejinae</taxon>
        <taxon>Castilleja</taxon>
    </lineage>
</organism>
<keyword evidence="2" id="KW-1185">Reference proteome</keyword>
<accession>A0ABD3CW70</accession>
<protein>
    <submittedName>
        <fullName evidence="1">Uncharacterized protein</fullName>
    </submittedName>
</protein>
<sequence length="182" mass="20836">MIHGPCGLARPNSPCMRDSRCTKSFPKMLECSSRLDKDGYVHYRRRESPHHATKNGIALDNRFHYRVRFRISSSGDAADTGVDAIVPEVNEVKNFVDGRYICPHEAAWRILNFPIHERTPAIETPAVHLEDMQNVTFKENLRLQAIIRNPSFGKTTLTEWLQSNKRDAGGLDLTYLNYCSKF</sequence>
<dbReference type="AlphaFoldDB" id="A0ABD3CW70"/>
<dbReference type="EMBL" id="JAVIJP010000029">
    <property type="protein sequence ID" value="KAL3633824.1"/>
    <property type="molecule type" value="Genomic_DNA"/>
</dbReference>
<gene>
    <name evidence="1" type="ORF">CASFOL_022586</name>
</gene>
<evidence type="ECO:0000313" key="1">
    <source>
        <dbReference type="EMBL" id="KAL3633824.1"/>
    </source>
</evidence>
<dbReference type="Proteomes" id="UP001632038">
    <property type="component" value="Unassembled WGS sequence"/>
</dbReference>
<proteinExistence type="predicted"/>
<reference evidence="2" key="1">
    <citation type="journal article" date="2024" name="IScience">
        <title>Strigolactones Initiate the Formation of Haustorium-like Structures in Castilleja.</title>
        <authorList>
            <person name="Buerger M."/>
            <person name="Peterson D."/>
            <person name="Chory J."/>
        </authorList>
    </citation>
    <scope>NUCLEOTIDE SEQUENCE [LARGE SCALE GENOMIC DNA]</scope>
</reference>